<feature type="domain" description="Myo-inositol-1-phosphate synthase GAPDH-like" evidence="18">
    <location>
        <begin position="305"/>
        <end position="418"/>
    </location>
</feature>
<evidence type="ECO:0000256" key="14">
    <source>
        <dbReference type="ARBA" id="ARBA00023235"/>
    </source>
</evidence>
<comment type="subunit">
    <text evidence="6">Homotetramer.</text>
</comment>
<evidence type="ECO:0000256" key="4">
    <source>
        <dbReference type="ARBA" id="ARBA00005117"/>
    </source>
</evidence>
<evidence type="ECO:0000256" key="1">
    <source>
        <dbReference type="ARBA" id="ARBA00000113"/>
    </source>
</evidence>
<dbReference type="EMBL" id="REGN01000529">
    <property type="protein sequence ID" value="RNA41227.1"/>
    <property type="molecule type" value="Genomic_DNA"/>
</dbReference>
<evidence type="ECO:0000256" key="9">
    <source>
        <dbReference type="ARBA" id="ARBA00022516"/>
    </source>
</evidence>
<organism evidence="19 20">
    <name type="scientific">Brachionus plicatilis</name>
    <name type="common">Marine rotifer</name>
    <name type="synonym">Brachionus muelleri</name>
    <dbReference type="NCBI Taxonomy" id="10195"/>
    <lineage>
        <taxon>Eukaryota</taxon>
        <taxon>Metazoa</taxon>
        <taxon>Spiralia</taxon>
        <taxon>Gnathifera</taxon>
        <taxon>Rotifera</taxon>
        <taxon>Eurotatoria</taxon>
        <taxon>Monogononta</taxon>
        <taxon>Pseudotrocha</taxon>
        <taxon>Ploima</taxon>
        <taxon>Brachionidae</taxon>
        <taxon>Brachionus</taxon>
    </lineage>
</organism>
<evidence type="ECO:0000256" key="8">
    <source>
        <dbReference type="ARBA" id="ARBA00022490"/>
    </source>
</evidence>
<dbReference type="Pfam" id="PF01658">
    <property type="entry name" value="Inos-1-P_synth"/>
    <property type="match status" value="1"/>
</dbReference>
<dbReference type="GO" id="GO:0006021">
    <property type="term" value="P:inositol biosynthetic process"/>
    <property type="evidence" value="ECO:0007669"/>
    <property type="project" value="UniProtKB-UniPathway"/>
</dbReference>
<dbReference type="PIRSF" id="PIRSF015578">
    <property type="entry name" value="Myoinos-ppht_syn"/>
    <property type="match status" value="1"/>
</dbReference>
<comment type="function">
    <text evidence="16">Key enzyme in myo-inositol biosynthesis pathway that catalyzes the conversion of glucose 6-phosphate to 1-myo-inositol 1-phosphate in a NAD-dependent manner. Rate-limiting enzyme in the synthesis of all inositol-containing compounds.</text>
</comment>
<keyword evidence="8" id="KW-0963">Cytoplasm</keyword>
<keyword evidence="12" id="KW-0443">Lipid metabolism</keyword>
<dbReference type="GO" id="GO:0005737">
    <property type="term" value="C:cytoplasm"/>
    <property type="evidence" value="ECO:0007669"/>
    <property type="project" value="UniProtKB-SubCell"/>
</dbReference>
<dbReference type="Gene3D" id="3.40.50.720">
    <property type="entry name" value="NAD(P)-binding Rossmann-like Domain"/>
    <property type="match status" value="2"/>
</dbReference>
<evidence type="ECO:0000256" key="3">
    <source>
        <dbReference type="ARBA" id="ARBA00004496"/>
    </source>
</evidence>
<evidence type="ECO:0000313" key="19">
    <source>
        <dbReference type="EMBL" id="RNA41227.1"/>
    </source>
</evidence>
<evidence type="ECO:0000256" key="10">
    <source>
        <dbReference type="ARBA" id="ARBA00022550"/>
    </source>
</evidence>
<evidence type="ECO:0000256" key="17">
    <source>
        <dbReference type="ARBA" id="ARBA00070063"/>
    </source>
</evidence>
<evidence type="ECO:0000256" key="5">
    <source>
        <dbReference type="ARBA" id="ARBA00010813"/>
    </source>
</evidence>
<evidence type="ECO:0000256" key="6">
    <source>
        <dbReference type="ARBA" id="ARBA00011881"/>
    </source>
</evidence>
<reference evidence="19 20" key="1">
    <citation type="journal article" date="2018" name="Sci. Rep.">
        <title>Genomic signatures of local adaptation to the degree of environmental predictability in rotifers.</title>
        <authorList>
            <person name="Franch-Gras L."/>
            <person name="Hahn C."/>
            <person name="Garcia-Roger E.M."/>
            <person name="Carmona M.J."/>
            <person name="Serra M."/>
            <person name="Gomez A."/>
        </authorList>
    </citation>
    <scope>NUCLEOTIDE SEQUENCE [LARGE SCALE GENOMIC DNA]</scope>
    <source>
        <strain evidence="19">HYR1</strain>
    </source>
</reference>
<dbReference type="SUPFAM" id="SSF55347">
    <property type="entry name" value="Glyceraldehyde-3-phosphate dehydrogenase-like, C-terminal domain"/>
    <property type="match status" value="1"/>
</dbReference>
<comment type="catalytic activity">
    <reaction evidence="1">
        <text>D-glucose 6-phosphate = 1D-myo-inositol 3-phosphate</text>
        <dbReference type="Rhea" id="RHEA:10716"/>
        <dbReference type="ChEBI" id="CHEBI:58401"/>
        <dbReference type="ChEBI" id="CHEBI:61548"/>
        <dbReference type="EC" id="5.5.1.4"/>
    </reaction>
</comment>
<dbReference type="GO" id="GO:0004512">
    <property type="term" value="F:inositol-3-phosphate synthase activity"/>
    <property type="evidence" value="ECO:0007669"/>
    <property type="project" value="UniProtKB-EC"/>
</dbReference>
<dbReference type="FunFam" id="3.40.50.720:FF:000334">
    <property type="entry name" value="Inositol-3-phosphate synthase"/>
    <property type="match status" value="1"/>
</dbReference>
<dbReference type="EC" id="5.5.1.4" evidence="7"/>
<keyword evidence="13" id="KW-0594">Phospholipid biosynthesis</keyword>
<dbReference type="STRING" id="10195.A0A3M7SZS9"/>
<dbReference type="FunFam" id="3.40.50.720:FF:000069">
    <property type="entry name" value="Inositol-3-phosphate synthase 1"/>
    <property type="match status" value="1"/>
</dbReference>
<dbReference type="UniPathway" id="UPA00823">
    <property type="reaction ID" value="UER00787"/>
</dbReference>
<comment type="pathway">
    <text evidence="4">Polyol metabolism; myo-inositol biosynthesis; myo-inositol from D-glucose 6-phosphate: step 1/2.</text>
</comment>
<evidence type="ECO:0000256" key="12">
    <source>
        <dbReference type="ARBA" id="ARBA00023098"/>
    </source>
</evidence>
<comment type="subcellular location">
    <subcellularLocation>
        <location evidence="3">Cytoplasm</location>
    </subcellularLocation>
</comment>
<dbReference type="PANTHER" id="PTHR11510">
    <property type="entry name" value="MYO-INOSITOL-1 PHOSPHATE SYNTHASE"/>
    <property type="match status" value="1"/>
</dbReference>
<dbReference type="Pfam" id="PF07994">
    <property type="entry name" value="NAD_binding_5"/>
    <property type="match status" value="1"/>
</dbReference>
<dbReference type="SUPFAM" id="SSF51735">
    <property type="entry name" value="NAD(P)-binding Rossmann-fold domains"/>
    <property type="match status" value="1"/>
</dbReference>
<comment type="caution">
    <text evidence="19">The sequence shown here is derived from an EMBL/GenBank/DDBJ whole genome shotgun (WGS) entry which is preliminary data.</text>
</comment>
<evidence type="ECO:0000313" key="20">
    <source>
        <dbReference type="Proteomes" id="UP000276133"/>
    </source>
</evidence>
<comment type="similarity">
    <text evidence="5">Belongs to the myo-inositol 1-phosphate synthase family.</text>
</comment>
<evidence type="ECO:0000256" key="11">
    <source>
        <dbReference type="ARBA" id="ARBA00023027"/>
    </source>
</evidence>
<dbReference type="InterPro" id="IPR002587">
    <property type="entry name" value="Myo-inos-1-P_Synthase"/>
</dbReference>
<keyword evidence="10" id="KW-0398">Inositol biosynthesis</keyword>
<comment type="cofactor">
    <cofactor evidence="2">
        <name>NAD(+)</name>
        <dbReference type="ChEBI" id="CHEBI:57540"/>
    </cofactor>
</comment>
<evidence type="ECO:0000256" key="13">
    <source>
        <dbReference type="ARBA" id="ARBA00023209"/>
    </source>
</evidence>
<accession>A0A3M7SZS9</accession>
<evidence type="ECO:0000256" key="7">
    <source>
        <dbReference type="ARBA" id="ARBA00012125"/>
    </source>
</evidence>
<proteinExistence type="inferred from homology"/>
<dbReference type="InterPro" id="IPR036291">
    <property type="entry name" value="NAD(P)-bd_dom_sf"/>
</dbReference>
<dbReference type="GO" id="GO:0008654">
    <property type="term" value="P:phospholipid biosynthetic process"/>
    <property type="evidence" value="ECO:0007669"/>
    <property type="project" value="UniProtKB-KW"/>
</dbReference>
<sequence>MYINSPNTKIKDNYLYSDYTYEVTKALKNSSTDQYDLVSESKKYQLRTDLRVPRVGLMLVGWGGNNGSTLTAAIIANKNKLSWNTRRGVQHANYFGSLLLASTSKIGVDQNGEDVFVPLSKLLPMVEPNDLVIGGWDISSKNLAESMQRAQVLEPDLQRQVFDEMAKLKPLPSIYYKDFIAANQENRADNLIKETNKKDQLEIIREDIRNFKKWNGLDKVIVLWTANTERFAELIDGVNDTSENLLKSIESNHAEISASSMFAIASILENCPFINGSPQNTFVAGVLDLAYKNSVYIGGDDFKSGQTKLKSVLVDFLVNAGIKPLAITSYNHLGNNDGLNLNSPSQFRSKEISKTNVVDDMVDSNPILYNKGERPDHVVVIKYVPSVGDSKRALDEYENEIFMGGRKTISIHNTCEDSLLASPLILDLAILTELMTRIQVKQQGQTEYENFHPILTILSYMLKAPLSVGRPVNSLFKQRNAIENFFRACIGLAPTTDLIFDKMLK</sequence>
<name>A0A3M7SZS9_BRAPC</name>
<evidence type="ECO:0000256" key="15">
    <source>
        <dbReference type="ARBA" id="ARBA00023264"/>
    </source>
</evidence>
<dbReference type="InterPro" id="IPR013021">
    <property type="entry name" value="Myo-inos-1-P_Synthase_GAPDH"/>
</dbReference>
<dbReference type="Proteomes" id="UP000276133">
    <property type="component" value="Unassembled WGS sequence"/>
</dbReference>
<dbReference type="AlphaFoldDB" id="A0A3M7SZS9"/>
<evidence type="ECO:0000256" key="16">
    <source>
        <dbReference type="ARBA" id="ARBA00025559"/>
    </source>
</evidence>
<keyword evidence="9" id="KW-0444">Lipid biosynthesis</keyword>
<dbReference type="OrthoDB" id="2887at2759"/>
<keyword evidence="14 19" id="KW-0413">Isomerase</keyword>
<evidence type="ECO:0000256" key="2">
    <source>
        <dbReference type="ARBA" id="ARBA00001911"/>
    </source>
</evidence>
<evidence type="ECO:0000259" key="18">
    <source>
        <dbReference type="Pfam" id="PF01658"/>
    </source>
</evidence>
<keyword evidence="11" id="KW-0520">NAD</keyword>
<keyword evidence="15" id="KW-1208">Phospholipid metabolism</keyword>
<protein>
    <recommendedName>
        <fullName evidence="17">Inositol-3-phosphate synthase</fullName>
        <ecNumber evidence="7">5.5.1.4</ecNumber>
    </recommendedName>
</protein>
<gene>
    <name evidence="19" type="ORF">BpHYR1_034594</name>
</gene>
<keyword evidence="20" id="KW-1185">Reference proteome</keyword>